<dbReference type="AlphaFoldDB" id="A0A9I9DJH3"/>
<name>A0A9I9DJH3_CUCME</name>
<organism evidence="1">
    <name type="scientific">Cucumis melo</name>
    <name type="common">Muskmelon</name>
    <dbReference type="NCBI Taxonomy" id="3656"/>
    <lineage>
        <taxon>Eukaryota</taxon>
        <taxon>Viridiplantae</taxon>
        <taxon>Streptophyta</taxon>
        <taxon>Embryophyta</taxon>
        <taxon>Tracheophyta</taxon>
        <taxon>Spermatophyta</taxon>
        <taxon>Magnoliopsida</taxon>
        <taxon>eudicotyledons</taxon>
        <taxon>Gunneridae</taxon>
        <taxon>Pentapetalae</taxon>
        <taxon>rosids</taxon>
        <taxon>fabids</taxon>
        <taxon>Cucurbitales</taxon>
        <taxon>Cucurbitaceae</taxon>
        <taxon>Benincaseae</taxon>
        <taxon>Cucumis</taxon>
    </lineage>
</organism>
<sequence>MGDCCGNKMEREILKEKLLVRKKVVFGKTSLNIARFLLAGFFARLRHLSLSLAVSNSNLDDQKFDESF</sequence>
<reference evidence="1" key="1">
    <citation type="submission" date="2023-03" db="UniProtKB">
        <authorList>
            <consortium name="EnsemblPlants"/>
        </authorList>
    </citation>
    <scope>IDENTIFICATION</scope>
</reference>
<dbReference type="Gramene" id="MELO3C019427.2.1">
    <property type="protein sequence ID" value="MELO3C019427.2.1"/>
    <property type="gene ID" value="MELO3C019427.2"/>
</dbReference>
<protein>
    <submittedName>
        <fullName evidence="1">Uncharacterized protein</fullName>
    </submittedName>
</protein>
<dbReference type="EnsemblPlants" id="MELO3C019427.2.1">
    <property type="protein sequence ID" value="MELO3C019427.2.1"/>
    <property type="gene ID" value="MELO3C019427.2"/>
</dbReference>
<evidence type="ECO:0000313" key="1">
    <source>
        <dbReference type="EnsemblPlants" id="MELO3C019427.2.1"/>
    </source>
</evidence>
<accession>A0A9I9DJH3</accession>
<proteinExistence type="predicted"/>